<organism evidence="2 3">
    <name type="scientific">Fusarium beomiforme</name>
    <dbReference type="NCBI Taxonomy" id="44412"/>
    <lineage>
        <taxon>Eukaryota</taxon>
        <taxon>Fungi</taxon>
        <taxon>Dikarya</taxon>
        <taxon>Ascomycota</taxon>
        <taxon>Pezizomycotina</taxon>
        <taxon>Sordariomycetes</taxon>
        <taxon>Hypocreomycetidae</taxon>
        <taxon>Hypocreales</taxon>
        <taxon>Nectriaceae</taxon>
        <taxon>Fusarium</taxon>
        <taxon>Fusarium burgessii species complex</taxon>
    </lineage>
</organism>
<sequence>MVDPIHPRPGEGTDRNANGDQGIHNDTTNNPQANTDTITPIPVARPIQKISNESVKARDREEAIEGLDLIVPDYGDDESMVEAGHHGNSRADALETFTAVTRAKVRAFMVKAYL</sequence>
<dbReference type="AlphaFoldDB" id="A0A9P5A7U5"/>
<name>A0A9P5A7U5_9HYPO</name>
<proteinExistence type="predicted"/>
<feature type="compositionally biased region" description="Polar residues" evidence="1">
    <location>
        <begin position="15"/>
        <end position="38"/>
    </location>
</feature>
<gene>
    <name evidence="2" type="ORF">FBEOM_12990</name>
</gene>
<reference evidence="2" key="2">
    <citation type="submission" date="2020-02" db="EMBL/GenBank/DDBJ databases">
        <title>Identification and distribution of gene clusters putatively required for synthesis of sphingolipid metabolism inhibitors in phylogenetically diverse species of the filamentous fungus Fusarium.</title>
        <authorList>
            <person name="Kim H.-S."/>
            <person name="Busman M."/>
            <person name="Brown D.W."/>
            <person name="Divon H."/>
            <person name="Uhlig S."/>
            <person name="Proctor R.H."/>
        </authorList>
    </citation>
    <scope>NUCLEOTIDE SEQUENCE</scope>
    <source>
        <strain evidence="2">NRRL 25174</strain>
    </source>
</reference>
<protein>
    <submittedName>
        <fullName evidence="2">Uncharacterized protein</fullName>
    </submittedName>
</protein>
<dbReference type="EMBL" id="PVQB02000888">
    <property type="protein sequence ID" value="KAF4333203.1"/>
    <property type="molecule type" value="Genomic_DNA"/>
</dbReference>
<evidence type="ECO:0000313" key="3">
    <source>
        <dbReference type="Proteomes" id="UP000730481"/>
    </source>
</evidence>
<feature type="region of interest" description="Disordered" evidence="1">
    <location>
        <begin position="1"/>
        <end position="39"/>
    </location>
</feature>
<feature type="compositionally biased region" description="Basic and acidic residues" evidence="1">
    <location>
        <begin position="1"/>
        <end position="14"/>
    </location>
</feature>
<evidence type="ECO:0000256" key="1">
    <source>
        <dbReference type="SAM" id="MobiDB-lite"/>
    </source>
</evidence>
<reference evidence="2" key="1">
    <citation type="journal article" date="2017" name="Mycologia">
        <title>Fusarium algeriense, sp. nov., a novel toxigenic crown rot pathogen of durum wheat from Algeria is nested in the Fusarium burgessii species complex.</title>
        <authorList>
            <person name="Laraba I."/>
            <person name="Keddad A."/>
            <person name="Boureghda H."/>
            <person name="Abdallah N."/>
            <person name="Vaughan M.M."/>
            <person name="Proctor R.H."/>
            <person name="Busman M."/>
            <person name="O'Donnell K."/>
        </authorList>
    </citation>
    <scope>NUCLEOTIDE SEQUENCE</scope>
    <source>
        <strain evidence="2">NRRL 25174</strain>
    </source>
</reference>
<evidence type="ECO:0000313" key="2">
    <source>
        <dbReference type="EMBL" id="KAF4333203.1"/>
    </source>
</evidence>
<keyword evidence="3" id="KW-1185">Reference proteome</keyword>
<dbReference type="Proteomes" id="UP000730481">
    <property type="component" value="Unassembled WGS sequence"/>
</dbReference>
<accession>A0A9P5A7U5</accession>
<comment type="caution">
    <text evidence="2">The sequence shown here is derived from an EMBL/GenBank/DDBJ whole genome shotgun (WGS) entry which is preliminary data.</text>
</comment>